<dbReference type="GO" id="GO:0003677">
    <property type="term" value="F:DNA binding"/>
    <property type="evidence" value="ECO:0007669"/>
    <property type="project" value="UniProtKB-KW"/>
</dbReference>
<evidence type="ECO:0000256" key="5">
    <source>
        <dbReference type="ARBA" id="ARBA00023015"/>
    </source>
</evidence>
<sequence>MNESNSTDLLLDISILYRSTQKYYDKMLQSLSLTYAQLPILILIYEHEGISLQQIAYEGGYDKGTITKQVQKLQETGYIRVQSSKRDKRAKELYTTQKARSIMNKIYGIRASWWQHISASIPEEDMQKFSTFYKTMVVSAREFAQKDQEDIVFFDHQKLNVEIDPGKMSTIVWTGGCNFRCPFCDRSRFIFLKEDSRVITGAKILQYLKKRQNVLDQLVITGGEPLMHAQLDPFLREAKKMGYQIRIETNGSYPQHLQDLIKAKLVDQVVMSLKNTPEKYGQSIGVGQTEIQKIQRSVDILLHCDLDVRFTILPIKEFHSQKDLIEMISWLKDAASIELRTYHESMESIQKDLHGYTYQELQSLLPKLQEITPNIKLKGGSL</sequence>
<dbReference type="SUPFAM" id="SSF102114">
    <property type="entry name" value="Radical SAM enzymes"/>
    <property type="match status" value="1"/>
</dbReference>
<dbReference type="Proteomes" id="UP000521313">
    <property type="component" value="Unassembled WGS sequence"/>
</dbReference>
<gene>
    <name evidence="10" type="ORF">HNQ43_001406</name>
</gene>
<feature type="domain" description="HTH marR-type" evidence="8">
    <location>
        <begin position="6"/>
        <end position="138"/>
    </location>
</feature>
<evidence type="ECO:0000256" key="2">
    <source>
        <dbReference type="ARBA" id="ARBA00022723"/>
    </source>
</evidence>
<dbReference type="PANTHER" id="PTHR42756">
    <property type="entry name" value="TRANSCRIPTIONAL REGULATOR, MARR"/>
    <property type="match status" value="1"/>
</dbReference>
<evidence type="ECO:0000259" key="9">
    <source>
        <dbReference type="PROSITE" id="PS51918"/>
    </source>
</evidence>
<evidence type="ECO:0000256" key="1">
    <source>
        <dbReference type="ARBA" id="ARBA00022691"/>
    </source>
</evidence>
<dbReference type="EMBL" id="JACHHD010000014">
    <property type="protein sequence ID" value="MBB5185352.1"/>
    <property type="molecule type" value="Genomic_DNA"/>
</dbReference>
<dbReference type="SMART" id="SM00347">
    <property type="entry name" value="HTH_MARR"/>
    <property type="match status" value="1"/>
</dbReference>
<dbReference type="InterPro" id="IPR007197">
    <property type="entry name" value="rSAM"/>
</dbReference>
<dbReference type="NCBIfam" id="TIGR02495">
    <property type="entry name" value="NrdG2"/>
    <property type="match status" value="1"/>
</dbReference>
<dbReference type="Gene3D" id="1.10.10.10">
    <property type="entry name" value="Winged helix-like DNA-binding domain superfamily/Winged helix DNA-binding domain"/>
    <property type="match status" value="1"/>
</dbReference>
<evidence type="ECO:0000313" key="11">
    <source>
        <dbReference type="Proteomes" id="UP000521313"/>
    </source>
</evidence>
<keyword evidence="1" id="KW-0949">S-adenosyl-L-methionine</keyword>
<dbReference type="PROSITE" id="PS50995">
    <property type="entry name" value="HTH_MARR_2"/>
    <property type="match status" value="1"/>
</dbReference>
<reference evidence="10 11" key="1">
    <citation type="submission" date="2020-08" db="EMBL/GenBank/DDBJ databases">
        <title>Genomic Encyclopedia of Type Strains, Phase IV (KMG-IV): sequencing the most valuable type-strain genomes for metagenomic binning, comparative biology and taxonomic classification.</title>
        <authorList>
            <person name="Goeker M."/>
        </authorList>
    </citation>
    <scope>NUCLEOTIDE SEQUENCE [LARGE SCALE GENOMIC DNA]</scope>
    <source>
        <strain evidence="10 11">DSM 26963</strain>
    </source>
</reference>
<organism evidence="10 11">
    <name type="scientific">Faecalicoccus acidiformans</name>
    <dbReference type="NCBI Taxonomy" id="915173"/>
    <lineage>
        <taxon>Bacteria</taxon>
        <taxon>Bacillati</taxon>
        <taxon>Bacillota</taxon>
        <taxon>Erysipelotrichia</taxon>
        <taxon>Erysipelotrichales</taxon>
        <taxon>Erysipelotrichaceae</taxon>
        <taxon>Faecalicoccus</taxon>
    </lineage>
</organism>
<dbReference type="SFLD" id="SFLDG01067">
    <property type="entry name" value="SPASM/twitch_domain_containing"/>
    <property type="match status" value="1"/>
</dbReference>
<dbReference type="GO" id="GO:0003824">
    <property type="term" value="F:catalytic activity"/>
    <property type="evidence" value="ECO:0007669"/>
    <property type="project" value="InterPro"/>
</dbReference>
<keyword evidence="5" id="KW-0805">Transcription regulation</keyword>
<evidence type="ECO:0000256" key="7">
    <source>
        <dbReference type="ARBA" id="ARBA00023163"/>
    </source>
</evidence>
<dbReference type="CDD" id="cd01335">
    <property type="entry name" value="Radical_SAM"/>
    <property type="match status" value="1"/>
</dbReference>
<dbReference type="Pfam" id="PF01047">
    <property type="entry name" value="MarR"/>
    <property type="match status" value="1"/>
</dbReference>
<dbReference type="SFLD" id="SFLDS00029">
    <property type="entry name" value="Radical_SAM"/>
    <property type="match status" value="1"/>
</dbReference>
<protein>
    <submittedName>
        <fullName evidence="10">Anaerobic ribonucleoside-triphosphate reductase activating protein</fullName>
    </submittedName>
</protein>
<dbReference type="PANTHER" id="PTHR42756:SF1">
    <property type="entry name" value="TRANSCRIPTIONAL REPRESSOR OF EMRAB OPERON"/>
    <property type="match status" value="1"/>
</dbReference>
<dbReference type="GO" id="GO:0003700">
    <property type="term" value="F:DNA-binding transcription factor activity"/>
    <property type="evidence" value="ECO:0007669"/>
    <property type="project" value="InterPro"/>
</dbReference>
<dbReference type="InterPro" id="IPR036388">
    <property type="entry name" value="WH-like_DNA-bd_sf"/>
</dbReference>
<keyword evidence="7" id="KW-0804">Transcription</keyword>
<name>A0A7W8D176_9FIRM</name>
<dbReference type="AlphaFoldDB" id="A0A7W8D176"/>
<evidence type="ECO:0000256" key="4">
    <source>
        <dbReference type="ARBA" id="ARBA00023014"/>
    </source>
</evidence>
<dbReference type="InterPro" id="IPR000835">
    <property type="entry name" value="HTH_MarR-typ"/>
</dbReference>
<dbReference type="GO" id="GO:0051536">
    <property type="term" value="F:iron-sulfur cluster binding"/>
    <property type="evidence" value="ECO:0007669"/>
    <property type="project" value="UniProtKB-KW"/>
</dbReference>
<dbReference type="InterPro" id="IPR058240">
    <property type="entry name" value="rSAM_sf"/>
</dbReference>
<dbReference type="PROSITE" id="PS51918">
    <property type="entry name" value="RADICAL_SAM"/>
    <property type="match status" value="1"/>
</dbReference>
<dbReference type="GO" id="GO:0046872">
    <property type="term" value="F:metal ion binding"/>
    <property type="evidence" value="ECO:0007669"/>
    <property type="project" value="UniProtKB-KW"/>
</dbReference>
<keyword evidence="2" id="KW-0479">Metal-binding</keyword>
<accession>A0A7W8D176</accession>
<keyword evidence="4" id="KW-0411">Iron-sulfur</keyword>
<dbReference type="InterPro" id="IPR036390">
    <property type="entry name" value="WH_DNA-bd_sf"/>
</dbReference>
<keyword evidence="3" id="KW-0408">Iron</keyword>
<dbReference type="Pfam" id="PF04055">
    <property type="entry name" value="Radical_SAM"/>
    <property type="match status" value="1"/>
</dbReference>
<dbReference type="RefSeq" id="WP_183376224.1">
    <property type="nucleotide sequence ID" value="NZ_JACHHD010000014.1"/>
</dbReference>
<evidence type="ECO:0000313" key="10">
    <source>
        <dbReference type="EMBL" id="MBB5185352.1"/>
    </source>
</evidence>
<dbReference type="InterPro" id="IPR012840">
    <property type="entry name" value="NrdG2"/>
</dbReference>
<dbReference type="SFLD" id="SFLDG01094">
    <property type="entry name" value="Uncharacterised_Radical_SAM_Su"/>
    <property type="match status" value="1"/>
</dbReference>
<dbReference type="SUPFAM" id="SSF46785">
    <property type="entry name" value="Winged helix' DNA-binding domain"/>
    <property type="match status" value="1"/>
</dbReference>
<evidence type="ECO:0000259" key="8">
    <source>
        <dbReference type="PROSITE" id="PS50995"/>
    </source>
</evidence>
<keyword evidence="6" id="KW-0238">DNA-binding</keyword>
<comment type="caution">
    <text evidence="10">The sequence shown here is derived from an EMBL/GenBank/DDBJ whole genome shotgun (WGS) entry which is preliminary data.</text>
</comment>
<dbReference type="Gene3D" id="3.20.20.70">
    <property type="entry name" value="Aldolase class I"/>
    <property type="match status" value="1"/>
</dbReference>
<dbReference type="InterPro" id="IPR013785">
    <property type="entry name" value="Aldolase_TIM"/>
</dbReference>
<proteinExistence type="predicted"/>
<evidence type="ECO:0000256" key="6">
    <source>
        <dbReference type="ARBA" id="ARBA00023125"/>
    </source>
</evidence>
<feature type="domain" description="Radical SAM core" evidence="9">
    <location>
        <begin position="163"/>
        <end position="381"/>
    </location>
</feature>
<evidence type="ECO:0000256" key="3">
    <source>
        <dbReference type="ARBA" id="ARBA00023004"/>
    </source>
</evidence>